<organism evidence="3 4">
    <name type="scientific">Roseicella aerolata</name>
    <dbReference type="NCBI Taxonomy" id="2883479"/>
    <lineage>
        <taxon>Bacteria</taxon>
        <taxon>Pseudomonadati</taxon>
        <taxon>Pseudomonadota</taxon>
        <taxon>Alphaproteobacteria</taxon>
        <taxon>Acetobacterales</taxon>
        <taxon>Roseomonadaceae</taxon>
        <taxon>Roseicella</taxon>
    </lineage>
</organism>
<dbReference type="EC" id="1.-.-.-" evidence="3"/>
<comment type="caution">
    <text evidence="3">The sequence shown here is derived from an EMBL/GenBank/DDBJ whole genome shotgun (WGS) entry which is preliminary data.</text>
</comment>
<evidence type="ECO:0000313" key="4">
    <source>
        <dbReference type="Proteomes" id="UP001139311"/>
    </source>
</evidence>
<dbReference type="CDD" id="cd01097">
    <property type="entry name" value="Tetrahydromethanopterin_reductase"/>
    <property type="match status" value="1"/>
</dbReference>
<evidence type="ECO:0000256" key="1">
    <source>
        <dbReference type="ARBA" id="ARBA00023002"/>
    </source>
</evidence>
<dbReference type="SUPFAM" id="SSF51679">
    <property type="entry name" value="Bacterial luciferase-like"/>
    <property type="match status" value="1"/>
</dbReference>
<dbReference type="Gene3D" id="3.20.20.30">
    <property type="entry name" value="Luciferase-like domain"/>
    <property type="match status" value="1"/>
</dbReference>
<keyword evidence="4" id="KW-1185">Reference proteome</keyword>
<reference evidence="3" key="1">
    <citation type="submission" date="2021-10" db="EMBL/GenBank/DDBJ databases">
        <title>Roseicella aerolatum sp. nov., isolated from aerosols of e-waste dismantling site.</title>
        <authorList>
            <person name="Qin T."/>
        </authorList>
    </citation>
    <scope>NUCLEOTIDE SEQUENCE</scope>
    <source>
        <strain evidence="3">GB24</strain>
    </source>
</reference>
<dbReference type="InterPro" id="IPR036661">
    <property type="entry name" value="Luciferase-like_sf"/>
</dbReference>
<dbReference type="InterPro" id="IPR011251">
    <property type="entry name" value="Luciferase-like_dom"/>
</dbReference>
<dbReference type="InterPro" id="IPR023907">
    <property type="entry name" value="Non-F420_Flavin_OxRdtase"/>
</dbReference>
<evidence type="ECO:0000313" key="3">
    <source>
        <dbReference type="EMBL" id="MCB4824963.1"/>
    </source>
</evidence>
<dbReference type="AlphaFoldDB" id="A0A9X1LDC8"/>
<evidence type="ECO:0000259" key="2">
    <source>
        <dbReference type="Pfam" id="PF00296"/>
    </source>
</evidence>
<gene>
    <name evidence="3" type="ORF">LHA35_24860</name>
</gene>
<dbReference type="PANTHER" id="PTHR43244:SF1">
    <property type="entry name" value="5,10-METHYLENETETRAHYDROMETHANOPTERIN REDUCTASE"/>
    <property type="match status" value="1"/>
</dbReference>
<dbReference type="EMBL" id="JAJAQI010000059">
    <property type="protein sequence ID" value="MCB4824963.1"/>
    <property type="molecule type" value="Genomic_DNA"/>
</dbReference>
<dbReference type="PANTHER" id="PTHR43244">
    <property type="match status" value="1"/>
</dbReference>
<dbReference type="InterPro" id="IPR050564">
    <property type="entry name" value="F420-G6PD/mer"/>
</dbReference>
<dbReference type="GO" id="GO:0016705">
    <property type="term" value="F:oxidoreductase activity, acting on paired donors, with incorporation or reduction of molecular oxygen"/>
    <property type="evidence" value="ECO:0007669"/>
    <property type="project" value="InterPro"/>
</dbReference>
<dbReference type="RefSeq" id="WP_226613573.1">
    <property type="nucleotide sequence ID" value="NZ_JAJAQI010000059.1"/>
</dbReference>
<dbReference type="Proteomes" id="UP001139311">
    <property type="component" value="Unassembled WGS sequence"/>
</dbReference>
<dbReference type="NCBIfam" id="TIGR03885">
    <property type="entry name" value="flavin_revert"/>
    <property type="match status" value="1"/>
</dbReference>
<keyword evidence="1 3" id="KW-0560">Oxidoreductase</keyword>
<dbReference type="Pfam" id="PF00296">
    <property type="entry name" value="Bac_luciferase"/>
    <property type="match status" value="1"/>
</dbReference>
<accession>A0A9X1LDC8</accession>
<dbReference type="InterPro" id="IPR019945">
    <property type="entry name" value="F420_G6P_DH-rel"/>
</dbReference>
<sequence>MAPRIGFHASHEQFPPSELLRLVRAAEAAGFDAAMSSDHFRPWGTAQGHSGFAWSWLGAAMATTSLPMGVISAPGYRYHPAIIAQGAATLAEMFPGRFWLALGSGQRLNEDITGLAWPEKAERNARLRECAEVIRALLAGEAVTHRGRVTVVEAKLYSRPERPPPLLGAAVTEATAEQVGAWADGLLTVSAAPAQMRKVIEAFRRGGGVGKRVAVQVGLNWAPTEAEALAGAHEQWRTNVLGGEVNWQLRTPEEFDTATRFVRPEDMRGSVWISADLGWHAARLQELVALGVEEIQLHQIGRNQQEFIDAFGARVLPALRP</sequence>
<feature type="domain" description="Luciferase-like" evidence="2">
    <location>
        <begin position="8"/>
        <end position="293"/>
    </location>
</feature>
<name>A0A9X1LDC8_9PROT</name>
<protein>
    <submittedName>
        <fullName evidence="3">TIGR03885 family FMN-dependent LLM class oxidoreductase</fullName>
        <ecNumber evidence="3">1.-.-.-</ecNumber>
    </submittedName>
</protein>
<proteinExistence type="predicted"/>
<dbReference type="NCBIfam" id="TIGR03557">
    <property type="entry name" value="F420_G6P_family"/>
    <property type="match status" value="1"/>
</dbReference>